<dbReference type="GO" id="GO:0016020">
    <property type="term" value="C:membrane"/>
    <property type="evidence" value="ECO:0007669"/>
    <property type="project" value="UniProtKB-SubCell"/>
</dbReference>
<dbReference type="OrthoDB" id="1720670at2759"/>
<organism evidence="8 9">
    <name type="scientific">Abrus precatorius</name>
    <name type="common">Indian licorice</name>
    <name type="synonym">Glycine abrus</name>
    <dbReference type="NCBI Taxonomy" id="3816"/>
    <lineage>
        <taxon>Eukaryota</taxon>
        <taxon>Viridiplantae</taxon>
        <taxon>Streptophyta</taxon>
        <taxon>Embryophyta</taxon>
        <taxon>Tracheophyta</taxon>
        <taxon>Spermatophyta</taxon>
        <taxon>Magnoliopsida</taxon>
        <taxon>eudicotyledons</taxon>
        <taxon>Gunneridae</taxon>
        <taxon>Pentapetalae</taxon>
        <taxon>rosids</taxon>
        <taxon>fabids</taxon>
        <taxon>Fabales</taxon>
        <taxon>Fabaceae</taxon>
        <taxon>Papilionoideae</taxon>
        <taxon>50 kb inversion clade</taxon>
        <taxon>NPAAA clade</taxon>
        <taxon>indigoferoid/millettioid clade</taxon>
        <taxon>Abreae</taxon>
        <taxon>Abrus</taxon>
    </lineage>
</organism>
<evidence type="ECO:0000256" key="3">
    <source>
        <dbReference type="ARBA" id="ARBA00022729"/>
    </source>
</evidence>
<evidence type="ECO:0000313" key="8">
    <source>
        <dbReference type="Proteomes" id="UP000694853"/>
    </source>
</evidence>
<proteinExistence type="predicted"/>
<dbReference type="KEGG" id="aprc:113850405"/>
<dbReference type="PANTHER" id="PTHR23130:SF157">
    <property type="entry name" value="AUXIN-INDUCED IN ROOT CULTURES PROTEIN 12"/>
    <property type="match status" value="1"/>
</dbReference>
<feature type="domain" description="DOMON" evidence="7">
    <location>
        <begin position="57"/>
        <end position="170"/>
    </location>
</feature>
<evidence type="ECO:0000256" key="1">
    <source>
        <dbReference type="ARBA" id="ARBA00004370"/>
    </source>
</evidence>
<keyword evidence="8" id="KW-1185">Reference proteome</keyword>
<evidence type="ECO:0000256" key="6">
    <source>
        <dbReference type="SAM" id="Phobius"/>
    </source>
</evidence>
<dbReference type="PROSITE" id="PS50836">
    <property type="entry name" value="DOMON"/>
    <property type="match status" value="1"/>
</dbReference>
<evidence type="ECO:0000259" key="7">
    <source>
        <dbReference type="PROSITE" id="PS50836"/>
    </source>
</evidence>
<dbReference type="RefSeq" id="XP_027336743.1">
    <property type="nucleotide sequence ID" value="XM_027480942.1"/>
</dbReference>
<accession>A0A8B8K177</accession>
<keyword evidence="5 6" id="KW-0472">Membrane</keyword>
<dbReference type="PANTHER" id="PTHR23130">
    <property type="entry name" value="CYTOCHROME B561 AND DOMON DOMAIN-CONTAINING PROTEIN"/>
    <property type="match status" value="1"/>
</dbReference>
<reference evidence="9" key="2">
    <citation type="submission" date="2025-08" db="UniProtKB">
        <authorList>
            <consortium name="RefSeq"/>
        </authorList>
    </citation>
    <scope>IDENTIFICATION</scope>
    <source>
        <tissue evidence="9">Young leaves</tissue>
    </source>
</reference>
<evidence type="ECO:0000256" key="4">
    <source>
        <dbReference type="ARBA" id="ARBA00022982"/>
    </source>
</evidence>
<reference evidence="8" key="1">
    <citation type="journal article" date="2019" name="Toxins">
        <title>Detection of Abrin-Like and Prepropulchellin-Like Toxin Genes and Transcripts Using Whole Genome Sequencing and Full-Length Transcript Sequencing of Abrus precatorius.</title>
        <authorList>
            <person name="Hovde B.T."/>
            <person name="Daligault H.E."/>
            <person name="Hanschen E.R."/>
            <person name="Kunde Y.A."/>
            <person name="Johnson M.B."/>
            <person name="Starkenburg S.R."/>
            <person name="Johnson S.L."/>
        </authorList>
    </citation>
    <scope>NUCLEOTIDE SEQUENCE [LARGE SCALE GENOMIC DNA]</scope>
</reference>
<evidence type="ECO:0000256" key="2">
    <source>
        <dbReference type="ARBA" id="ARBA00022448"/>
    </source>
</evidence>
<name>A0A8B8K177_ABRPR</name>
<dbReference type="InterPro" id="IPR005018">
    <property type="entry name" value="DOMON_domain"/>
</dbReference>
<comment type="subcellular location">
    <subcellularLocation>
        <location evidence="1">Membrane</location>
    </subcellularLocation>
</comment>
<dbReference type="CDD" id="cd09629">
    <property type="entry name" value="DOMON_CIL1_like"/>
    <property type="match status" value="1"/>
</dbReference>
<keyword evidence="4" id="KW-0249">Electron transport</keyword>
<evidence type="ECO:0000313" key="9">
    <source>
        <dbReference type="RefSeq" id="XP_027336743.1"/>
    </source>
</evidence>
<sequence length="245" mass="25475">MASSHIPTFSPFILGTTITVTIFIFSLFTPSHAAIDCDTQKLPPSRSFANCTNLPSLGATLHFTYNATNHSLAVAYAAEPPSPNGWVAWGINPTGGGMVGTQAFIAFKQNGSVAVGLYNLTSYKGIDAVKALSFDTWDVSAEEAGGVITVFAVVKIPEKEGNLTQVWQVGPVTGGKPMIHARKPENLQAQGALEVVGSTISGNSSANGGGDNNKSGGGVSVMGVRFGFGFYFGLVLVVLMSLVTV</sequence>
<evidence type="ECO:0000256" key="5">
    <source>
        <dbReference type="ARBA" id="ARBA00023136"/>
    </source>
</evidence>
<protein>
    <submittedName>
        <fullName evidence="9">Auxin-induced in root cultures protein 12</fullName>
    </submittedName>
</protein>
<dbReference type="Proteomes" id="UP000694853">
    <property type="component" value="Unplaced"/>
</dbReference>
<dbReference type="Pfam" id="PF04526">
    <property type="entry name" value="DUF568"/>
    <property type="match status" value="1"/>
</dbReference>
<keyword evidence="6" id="KW-0812">Transmembrane</keyword>
<keyword evidence="3" id="KW-0732">Signal</keyword>
<feature type="transmembrane region" description="Helical" evidence="6">
    <location>
        <begin position="222"/>
        <end position="243"/>
    </location>
</feature>
<dbReference type="InterPro" id="IPR045265">
    <property type="entry name" value="AIR12_DOMON"/>
</dbReference>
<dbReference type="GeneID" id="113850405"/>
<keyword evidence="2" id="KW-0813">Transport</keyword>
<keyword evidence="6" id="KW-1133">Transmembrane helix</keyword>
<gene>
    <name evidence="9" type="primary">LOC113850405</name>
</gene>
<dbReference type="AlphaFoldDB" id="A0A8B8K177"/>